<name>A0A511RIQ4_9DEIN</name>
<dbReference type="PANTHER" id="PTHR43394">
    <property type="entry name" value="ATP-DEPENDENT PERMEASE MDL1, MITOCHONDRIAL"/>
    <property type="match status" value="1"/>
</dbReference>
<evidence type="ECO:0000256" key="6">
    <source>
        <dbReference type="ARBA" id="ARBA00022840"/>
    </source>
</evidence>
<dbReference type="Pfam" id="PF00664">
    <property type="entry name" value="ABC_membrane"/>
    <property type="match status" value="1"/>
</dbReference>
<evidence type="ECO:0000313" key="13">
    <source>
        <dbReference type="Proteomes" id="UP000321827"/>
    </source>
</evidence>
<evidence type="ECO:0000259" key="10">
    <source>
        <dbReference type="PROSITE" id="PS50893"/>
    </source>
</evidence>
<dbReference type="InterPro" id="IPR017871">
    <property type="entry name" value="ABC_transporter-like_CS"/>
</dbReference>
<dbReference type="PROSITE" id="PS50893">
    <property type="entry name" value="ABC_TRANSPORTER_2"/>
    <property type="match status" value="1"/>
</dbReference>
<feature type="transmembrane region" description="Helical" evidence="9">
    <location>
        <begin position="289"/>
        <end position="307"/>
    </location>
</feature>
<proteinExistence type="predicted"/>
<evidence type="ECO:0000256" key="9">
    <source>
        <dbReference type="SAM" id="Phobius"/>
    </source>
</evidence>
<evidence type="ECO:0000256" key="3">
    <source>
        <dbReference type="ARBA" id="ARBA00022475"/>
    </source>
</evidence>
<feature type="domain" description="ABC transmembrane type-1" evidence="11">
    <location>
        <begin position="29"/>
        <end position="309"/>
    </location>
</feature>
<keyword evidence="7 9" id="KW-1133">Transmembrane helix</keyword>
<dbReference type="InterPro" id="IPR036640">
    <property type="entry name" value="ABC1_TM_sf"/>
</dbReference>
<comment type="caution">
    <text evidence="12">The sequence shown here is derived from an EMBL/GenBank/DDBJ whole genome shotgun (WGS) entry which is preliminary data.</text>
</comment>
<dbReference type="SMART" id="SM00382">
    <property type="entry name" value="AAA"/>
    <property type="match status" value="1"/>
</dbReference>
<dbReference type="InterPro" id="IPR003439">
    <property type="entry name" value="ABC_transporter-like_ATP-bd"/>
</dbReference>
<dbReference type="InterPro" id="IPR027417">
    <property type="entry name" value="P-loop_NTPase"/>
</dbReference>
<dbReference type="SUPFAM" id="SSF52540">
    <property type="entry name" value="P-loop containing nucleoside triphosphate hydrolases"/>
    <property type="match status" value="1"/>
</dbReference>
<feature type="transmembrane region" description="Helical" evidence="9">
    <location>
        <begin position="25"/>
        <end position="48"/>
    </location>
</feature>
<dbReference type="GO" id="GO:0015421">
    <property type="term" value="F:ABC-type oligopeptide transporter activity"/>
    <property type="evidence" value="ECO:0007669"/>
    <property type="project" value="TreeGrafter"/>
</dbReference>
<feature type="transmembrane region" description="Helical" evidence="9">
    <location>
        <begin position="144"/>
        <end position="162"/>
    </location>
</feature>
<evidence type="ECO:0000256" key="5">
    <source>
        <dbReference type="ARBA" id="ARBA00022741"/>
    </source>
</evidence>
<dbReference type="PROSITE" id="PS50929">
    <property type="entry name" value="ABC_TM1F"/>
    <property type="match status" value="1"/>
</dbReference>
<evidence type="ECO:0000256" key="8">
    <source>
        <dbReference type="ARBA" id="ARBA00023136"/>
    </source>
</evidence>
<dbReference type="Proteomes" id="UP000321827">
    <property type="component" value="Unassembled WGS sequence"/>
</dbReference>
<dbReference type="SUPFAM" id="SSF90123">
    <property type="entry name" value="ABC transporter transmembrane region"/>
    <property type="match status" value="1"/>
</dbReference>
<feature type="transmembrane region" description="Helical" evidence="9">
    <location>
        <begin position="63"/>
        <end position="83"/>
    </location>
</feature>
<accession>A0A511RIQ4</accession>
<dbReference type="GO" id="GO:0005524">
    <property type="term" value="F:ATP binding"/>
    <property type="evidence" value="ECO:0007669"/>
    <property type="project" value="UniProtKB-KW"/>
</dbReference>
<feature type="transmembrane region" description="Helical" evidence="9">
    <location>
        <begin position="249"/>
        <end position="269"/>
    </location>
</feature>
<gene>
    <name evidence="12" type="ORF">ODE01S_09620</name>
</gene>
<evidence type="ECO:0000256" key="4">
    <source>
        <dbReference type="ARBA" id="ARBA00022692"/>
    </source>
</evidence>
<keyword evidence="8 9" id="KW-0472">Membrane</keyword>
<dbReference type="InterPro" id="IPR003593">
    <property type="entry name" value="AAA+_ATPase"/>
</dbReference>
<evidence type="ECO:0000256" key="7">
    <source>
        <dbReference type="ARBA" id="ARBA00022989"/>
    </source>
</evidence>
<dbReference type="FunFam" id="3.40.50.300:FF:000221">
    <property type="entry name" value="Multidrug ABC transporter ATP-binding protein"/>
    <property type="match status" value="1"/>
</dbReference>
<reference evidence="12 13" key="1">
    <citation type="submission" date="2019-07" db="EMBL/GenBank/DDBJ databases">
        <title>Whole genome shotgun sequence of Oceanithermus desulfurans NBRC 100063.</title>
        <authorList>
            <person name="Hosoyama A."/>
            <person name="Uohara A."/>
            <person name="Ohji S."/>
            <person name="Ichikawa N."/>
        </authorList>
    </citation>
    <scope>NUCLEOTIDE SEQUENCE [LARGE SCALE GENOMIC DNA]</scope>
    <source>
        <strain evidence="12 13">NBRC 100063</strain>
    </source>
</reference>
<comment type="subcellular location">
    <subcellularLocation>
        <location evidence="1">Cell membrane</location>
        <topology evidence="1">Multi-pass membrane protein</topology>
    </subcellularLocation>
</comment>
<dbReference type="RefSeq" id="WP_147146424.1">
    <property type="nucleotide sequence ID" value="NZ_BJXN01000005.1"/>
</dbReference>
<dbReference type="CDD" id="cd18541">
    <property type="entry name" value="ABC_6TM_TmrB_like"/>
    <property type="match status" value="1"/>
</dbReference>
<keyword evidence="4 9" id="KW-0812">Transmembrane</keyword>
<dbReference type="GO" id="GO:0016887">
    <property type="term" value="F:ATP hydrolysis activity"/>
    <property type="evidence" value="ECO:0007669"/>
    <property type="project" value="InterPro"/>
</dbReference>
<dbReference type="OrthoDB" id="9762517at2"/>
<keyword evidence="5" id="KW-0547">Nucleotide-binding</keyword>
<dbReference type="PROSITE" id="PS00211">
    <property type="entry name" value="ABC_TRANSPORTER_1"/>
    <property type="match status" value="1"/>
</dbReference>
<feature type="domain" description="ABC transporter" evidence="10">
    <location>
        <begin position="344"/>
        <end position="577"/>
    </location>
</feature>
<keyword evidence="3" id="KW-1003">Cell membrane</keyword>
<dbReference type="Pfam" id="PF00005">
    <property type="entry name" value="ABC_tran"/>
    <property type="match status" value="1"/>
</dbReference>
<evidence type="ECO:0000313" key="12">
    <source>
        <dbReference type="EMBL" id="GEM89528.1"/>
    </source>
</evidence>
<dbReference type="AlphaFoldDB" id="A0A511RIQ4"/>
<dbReference type="EMBL" id="BJXN01000005">
    <property type="protein sequence ID" value="GEM89528.1"/>
    <property type="molecule type" value="Genomic_DNA"/>
</dbReference>
<dbReference type="PANTHER" id="PTHR43394:SF1">
    <property type="entry name" value="ATP-BINDING CASSETTE SUB-FAMILY B MEMBER 10, MITOCHONDRIAL"/>
    <property type="match status" value="1"/>
</dbReference>
<dbReference type="InterPro" id="IPR011527">
    <property type="entry name" value="ABC1_TM_dom"/>
</dbReference>
<organism evidence="12 13">
    <name type="scientific">Oceanithermus desulfurans NBRC 100063</name>
    <dbReference type="NCBI Taxonomy" id="1227550"/>
    <lineage>
        <taxon>Bacteria</taxon>
        <taxon>Thermotogati</taxon>
        <taxon>Deinococcota</taxon>
        <taxon>Deinococci</taxon>
        <taxon>Thermales</taxon>
        <taxon>Thermaceae</taxon>
        <taxon>Oceanithermus</taxon>
    </lineage>
</organism>
<evidence type="ECO:0000256" key="2">
    <source>
        <dbReference type="ARBA" id="ARBA00022448"/>
    </source>
</evidence>
<evidence type="ECO:0000256" key="1">
    <source>
        <dbReference type="ARBA" id="ARBA00004651"/>
    </source>
</evidence>
<sequence length="585" mass="65138">MADVKTDRSVLSFVRGIQPFARPYLWKYAVGLSFGLLVQFGVILGPYFIRRAIDAIGSGNGGYVYWAMGLIGLWAVIAVLSWAQRRLSIVASREIEYEIRRALFHKLVHLDFYFHARERVGDLMNKLNTDLGAVRDLLGPGLNMGWRIAWFLVMAAVAMFLVNATLAAWMLVAVPPVFFVMRYLLSLIHRRYRAAQEVFDKISTFAQENFSGIRVVKGFAIEDRETARFQELNRQYIARSLALARVEGPLHAMMSLLMGAAAVLVLWLGGGMVVREQMTLGEFVQFNTYLLQLSWPLLGLGWVMGLWQRGMTSWVRLNELFQAEPRIADGPQTDFSIRSYAPEVRFEDVRLELGGREVLSGLTLTIPAGRTLGITGRTGSGKTMLARLIPRILEPTGGRILVGGHPIERVPLAVLRGRMAGVQQEPFLFSETIAENIAFGLPELDMERVVWAAKLAGVHDDIMAFPDGYQTLLGERGVTLSGGQRQRVALARALAKKPDILILDDAMSAVDTETEARILSGLREVLGRQTTVLISHRVSTLAHADWIVVLDSGRIIEEGTHEQLLAAGGHYAELERMQRLEAEVG</sequence>
<keyword evidence="2" id="KW-0813">Transport</keyword>
<protein>
    <submittedName>
        <fullName evidence="12">ABC transporter ATP-binding protein</fullName>
    </submittedName>
</protein>
<dbReference type="GO" id="GO:0005886">
    <property type="term" value="C:plasma membrane"/>
    <property type="evidence" value="ECO:0007669"/>
    <property type="project" value="UniProtKB-SubCell"/>
</dbReference>
<dbReference type="Gene3D" id="1.20.1560.10">
    <property type="entry name" value="ABC transporter type 1, transmembrane domain"/>
    <property type="match status" value="1"/>
</dbReference>
<evidence type="ECO:0000259" key="11">
    <source>
        <dbReference type="PROSITE" id="PS50929"/>
    </source>
</evidence>
<dbReference type="Gene3D" id="3.40.50.300">
    <property type="entry name" value="P-loop containing nucleotide triphosphate hydrolases"/>
    <property type="match status" value="1"/>
</dbReference>
<dbReference type="InterPro" id="IPR039421">
    <property type="entry name" value="Type_1_exporter"/>
</dbReference>
<keyword evidence="6 12" id="KW-0067">ATP-binding</keyword>